<evidence type="ECO:0000313" key="1">
    <source>
        <dbReference type="EMBL" id="GGJ86184.1"/>
    </source>
</evidence>
<name>A0A917PP75_9BACI</name>
<reference evidence="1" key="2">
    <citation type="submission" date="2020-09" db="EMBL/GenBank/DDBJ databases">
        <authorList>
            <person name="Sun Q."/>
            <person name="Ohkuma M."/>
        </authorList>
    </citation>
    <scope>NUCLEOTIDE SEQUENCE</scope>
    <source>
        <strain evidence="1">JCM 12580</strain>
    </source>
</reference>
<keyword evidence="2" id="KW-1185">Reference proteome</keyword>
<sequence>MANQGKEIRLNQLYKEIEQLNPEILPDLNKMIRLYSQAQMIIGFLDADALYQYGSLYAARKQKQAEIMQNTDGTVSNKESQAEIDTYYLRVEEAEAKSESRKWQNLFKSTDNLIIALRRDERTAIEEYKKANDLND</sequence>
<gene>
    <name evidence="1" type="ORF">GCM10007063_05870</name>
</gene>
<proteinExistence type="predicted"/>
<protein>
    <submittedName>
        <fullName evidence="1">Uncharacterized protein</fullName>
    </submittedName>
</protein>
<organism evidence="1 2">
    <name type="scientific">Lentibacillus kapialis</name>
    <dbReference type="NCBI Taxonomy" id="340214"/>
    <lineage>
        <taxon>Bacteria</taxon>
        <taxon>Bacillati</taxon>
        <taxon>Bacillota</taxon>
        <taxon>Bacilli</taxon>
        <taxon>Bacillales</taxon>
        <taxon>Bacillaceae</taxon>
        <taxon>Lentibacillus</taxon>
    </lineage>
</organism>
<dbReference type="RefSeq" id="WP_188631575.1">
    <property type="nucleotide sequence ID" value="NZ_BMNQ01000004.1"/>
</dbReference>
<dbReference type="EMBL" id="BMNQ01000004">
    <property type="protein sequence ID" value="GGJ86184.1"/>
    <property type="molecule type" value="Genomic_DNA"/>
</dbReference>
<comment type="caution">
    <text evidence="1">The sequence shown here is derived from an EMBL/GenBank/DDBJ whole genome shotgun (WGS) entry which is preliminary data.</text>
</comment>
<accession>A0A917PP75</accession>
<dbReference type="Proteomes" id="UP000658382">
    <property type="component" value="Unassembled WGS sequence"/>
</dbReference>
<reference evidence="1" key="1">
    <citation type="journal article" date="2014" name="Int. J. Syst. Evol. Microbiol.">
        <title>Complete genome sequence of Corynebacterium casei LMG S-19264T (=DSM 44701T), isolated from a smear-ripened cheese.</title>
        <authorList>
            <consortium name="US DOE Joint Genome Institute (JGI-PGF)"/>
            <person name="Walter F."/>
            <person name="Albersmeier A."/>
            <person name="Kalinowski J."/>
            <person name="Ruckert C."/>
        </authorList>
    </citation>
    <scope>NUCLEOTIDE SEQUENCE</scope>
    <source>
        <strain evidence="1">JCM 12580</strain>
    </source>
</reference>
<evidence type="ECO:0000313" key="2">
    <source>
        <dbReference type="Proteomes" id="UP000658382"/>
    </source>
</evidence>
<dbReference type="AlphaFoldDB" id="A0A917PP75"/>